<dbReference type="InterPro" id="IPR003615">
    <property type="entry name" value="HNH_nuc"/>
</dbReference>
<reference evidence="2" key="1">
    <citation type="submission" date="2018-12" db="EMBL/GenBank/DDBJ databases">
        <authorList>
            <person name="Will S."/>
            <person name="Neumann-Schaal M."/>
            <person name="Henke P."/>
        </authorList>
    </citation>
    <scope>NUCLEOTIDE SEQUENCE</scope>
    <source>
        <strain evidence="2">PCC 7102</strain>
    </source>
</reference>
<organism evidence="2 3">
    <name type="scientific">Dulcicalothrix desertica PCC 7102</name>
    <dbReference type="NCBI Taxonomy" id="232991"/>
    <lineage>
        <taxon>Bacteria</taxon>
        <taxon>Bacillati</taxon>
        <taxon>Cyanobacteriota</taxon>
        <taxon>Cyanophyceae</taxon>
        <taxon>Nostocales</taxon>
        <taxon>Calotrichaceae</taxon>
        <taxon>Dulcicalothrix</taxon>
    </lineage>
</organism>
<gene>
    <name evidence="2" type="ORF">DSM106972_060500</name>
</gene>
<dbReference type="CDD" id="cd00085">
    <property type="entry name" value="HNHc"/>
    <property type="match status" value="1"/>
</dbReference>
<dbReference type="InterPro" id="IPR002711">
    <property type="entry name" value="HNH"/>
</dbReference>
<evidence type="ECO:0000259" key="1">
    <source>
        <dbReference type="SMART" id="SM00507"/>
    </source>
</evidence>
<reference evidence="2" key="2">
    <citation type="journal article" date="2019" name="Genome Biol. Evol.">
        <title>Day and night: Metabolic profiles and evolutionary relationships of six axenic non-marine cyanobacteria.</title>
        <authorList>
            <person name="Will S.E."/>
            <person name="Henke P."/>
            <person name="Boedeker C."/>
            <person name="Huang S."/>
            <person name="Brinkmann H."/>
            <person name="Rohde M."/>
            <person name="Jarek M."/>
            <person name="Friedl T."/>
            <person name="Seufert S."/>
            <person name="Schumacher M."/>
            <person name="Overmann J."/>
            <person name="Neumann-Schaal M."/>
            <person name="Petersen J."/>
        </authorList>
    </citation>
    <scope>NUCLEOTIDE SEQUENCE [LARGE SCALE GENOMIC DNA]</scope>
    <source>
        <strain evidence="2">PCC 7102</strain>
    </source>
</reference>
<dbReference type="GO" id="GO:0003676">
    <property type="term" value="F:nucleic acid binding"/>
    <property type="evidence" value="ECO:0007669"/>
    <property type="project" value="InterPro"/>
</dbReference>
<dbReference type="EMBL" id="RSCL01000016">
    <property type="protein sequence ID" value="RUT02572.1"/>
    <property type="molecule type" value="Genomic_DNA"/>
</dbReference>
<dbReference type="AlphaFoldDB" id="A0A433V8X9"/>
<keyword evidence="2" id="KW-0255">Endonuclease</keyword>
<evidence type="ECO:0000313" key="2">
    <source>
        <dbReference type="EMBL" id="RUT02572.1"/>
    </source>
</evidence>
<dbReference type="Pfam" id="PF01844">
    <property type="entry name" value="HNH"/>
    <property type="match status" value="1"/>
</dbReference>
<proteinExistence type="predicted"/>
<sequence length="141" mass="16227">MSAYIAVELQKEVRAKFCDCCAYCRTAEFLIATTFEFEHIRPRSAGGETNFNNICLACPSCNRYKASRQTGLDIEQGQEAALFHPQQQLWEEHFAWNEDCTEIIGITEIGRATISVLKMNRPQLIRIRKMWVEMGEHPPNI</sequence>
<dbReference type="RefSeq" id="WP_127084266.1">
    <property type="nucleotide sequence ID" value="NZ_RSCL01000016.1"/>
</dbReference>
<dbReference type="GO" id="GO:0008270">
    <property type="term" value="F:zinc ion binding"/>
    <property type="evidence" value="ECO:0007669"/>
    <property type="project" value="InterPro"/>
</dbReference>
<feature type="domain" description="HNH nuclease" evidence="1">
    <location>
        <begin position="8"/>
        <end position="63"/>
    </location>
</feature>
<protein>
    <submittedName>
        <fullName evidence="2">HNH endonuclease</fullName>
    </submittedName>
</protein>
<keyword evidence="2" id="KW-0540">Nuclease</keyword>
<evidence type="ECO:0000313" key="3">
    <source>
        <dbReference type="Proteomes" id="UP000271624"/>
    </source>
</evidence>
<dbReference type="GO" id="GO:0004519">
    <property type="term" value="F:endonuclease activity"/>
    <property type="evidence" value="ECO:0007669"/>
    <property type="project" value="UniProtKB-KW"/>
</dbReference>
<dbReference type="OrthoDB" id="514018at2"/>
<dbReference type="InterPro" id="IPR052892">
    <property type="entry name" value="NA-targeting_endonuclease"/>
</dbReference>
<dbReference type="Gene3D" id="1.10.30.50">
    <property type="match status" value="1"/>
</dbReference>
<dbReference type="PANTHER" id="PTHR33877:SF1">
    <property type="entry name" value="TYPE IV METHYL-DIRECTED RESTRICTION ENZYME ECOKMCRA"/>
    <property type="match status" value="1"/>
</dbReference>
<keyword evidence="3" id="KW-1185">Reference proteome</keyword>
<comment type="caution">
    <text evidence="2">The sequence shown here is derived from an EMBL/GenBank/DDBJ whole genome shotgun (WGS) entry which is preliminary data.</text>
</comment>
<accession>A0A433V8X9</accession>
<keyword evidence="2" id="KW-0378">Hydrolase</keyword>
<name>A0A433V8X9_9CYAN</name>
<dbReference type="PANTHER" id="PTHR33877">
    <property type="entry name" value="SLL1193 PROTEIN"/>
    <property type="match status" value="1"/>
</dbReference>
<dbReference type="Proteomes" id="UP000271624">
    <property type="component" value="Unassembled WGS sequence"/>
</dbReference>
<dbReference type="SMART" id="SM00507">
    <property type="entry name" value="HNHc"/>
    <property type="match status" value="1"/>
</dbReference>